<dbReference type="PANTHER" id="PTHR30548:SF1">
    <property type="entry name" value="DEHYDRATASE SUBUNIT MJ0007-RELATED"/>
    <property type="match status" value="1"/>
</dbReference>
<gene>
    <name evidence="2" type="ORF">DPM19_08905</name>
</gene>
<proteinExistence type="inferred from homology"/>
<accession>A0A365HAH5</accession>
<dbReference type="InterPro" id="IPR010327">
    <property type="entry name" value="FldB/FldC_alpha/beta"/>
</dbReference>
<sequence>MAELTRIYTDRAAAARGGPVYGYVGADVPVEQLTAAGVLPVRLWGDPAGDTAPGDRYLGKGLDPVARSVLTRLLAGAYGTLDRVVVSRDCEASLRLFYALRELRRVEPELDLPEPYLVDVLHLPHRTTTRYVRARLEQFRDRLHDWTGTTADLPGAIARHDEQRRLLAEAAELRRAVPARLTGTEFLAVAGAGTVLPVTEHLDLLRRLLAEAADLPEHTGRRIFLTGSGHDTPEVYRALEGAGHLVVGEDHDWGDLLHLRQVGTGTLTALAERYQHNGPTAQRATTRARAAHTAAAARACRAEALVGYARRGDEAPPWDFPAQRAALPELPAALLERQEYGRIDLEGIR</sequence>
<reference evidence="2 3" key="1">
    <citation type="submission" date="2018-06" db="EMBL/GenBank/DDBJ databases">
        <title>Actinomadura craniellae sp. nov. isolated from marine sponge Craniella sp.</title>
        <authorList>
            <person name="Li L."/>
            <person name="Xu Q.H."/>
            <person name="Lin H.W."/>
            <person name="Lu Y.H."/>
        </authorList>
    </citation>
    <scope>NUCLEOTIDE SEQUENCE [LARGE SCALE GENOMIC DNA]</scope>
    <source>
        <strain evidence="2 3">LHW63021</strain>
    </source>
</reference>
<dbReference type="AlphaFoldDB" id="A0A365HAH5"/>
<dbReference type="GO" id="GO:0016836">
    <property type="term" value="F:hydro-lyase activity"/>
    <property type="evidence" value="ECO:0007669"/>
    <property type="project" value="UniProtKB-ARBA"/>
</dbReference>
<dbReference type="PANTHER" id="PTHR30548">
    <property type="entry name" value="2-HYDROXYGLUTARYL-COA DEHYDRATASE, D-COMPONENT-RELATED"/>
    <property type="match status" value="1"/>
</dbReference>
<comment type="similarity">
    <text evidence="1">Belongs to the FldB/FldC dehydratase alpha/beta subunit family.</text>
</comment>
<keyword evidence="3" id="KW-1185">Reference proteome</keyword>
<evidence type="ECO:0000256" key="1">
    <source>
        <dbReference type="ARBA" id="ARBA00005806"/>
    </source>
</evidence>
<name>A0A365HAH5_9ACTN</name>
<protein>
    <submittedName>
        <fullName evidence="2">2-hydroxyacyl-CoA dehydratase</fullName>
    </submittedName>
</protein>
<dbReference type="Gene3D" id="1.20.1270.370">
    <property type="match status" value="1"/>
</dbReference>
<dbReference type="Gene3D" id="3.40.50.11890">
    <property type="match status" value="1"/>
</dbReference>
<dbReference type="Gene3D" id="3.40.50.11900">
    <property type="match status" value="1"/>
</dbReference>
<comment type="caution">
    <text evidence="2">The sequence shown here is derived from an EMBL/GenBank/DDBJ whole genome shotgun (WGS) entry which is preliminary data.</text>
</comment>
<dbReference type="Pfam" id="PF06050">
    <property type="entry name" value="HGD-D"/>
    <property type="match status" value="1"/>
</dbReference>
<dbReference type="Proteomes" id="UP000251891">
    <property type="component" value="Unassembled WGS sequence"/>
</dbReference>
<dbReference type="EMBL" id="QLYX01000003">
    <property type="protein sequence ID" value="RAY16029.1"/>
    <property type="molecule type" value="Genomic_DNA"/>
</dbReference>
<evidence type="ECO:0000313" key="2">
    <source>
        <dbReference type="EMBL" id="RAY16029.1"/>
    </source>
</evidence>
<dbReference type="OrthoDB" id="4578012at2"/>
<organism evidence="2 3">
    <name type="scientific">Actinomadura craniellae</name>
    <dbReference type="NCBI Taxonomy" id="2231787"/>
    <lineage>
        <taxon>Bacteria</taxon>
        <taxon>Bacillati</taxon>
        <taxon>Actinomycetota</taxon>
        <taxon>Actinomycetes</taxon>
        <taxon>Streptosporangiales</taxon>
        <taxon>Thermomonosporaceae</taxon>
        <taxon>Actinomadura</taxon>
    </lineage>
</organism>
<evidence type="ECO:0000313" key="3">
    <source>
        <dbReference type="Proteomes" id="UP000251891"/>
    </source>
</evidence>